<protein>
    <recommendedName>
        <fullName evidence="3">Sirohydrochlorin cobaltochelatase</fullName>
    </recommendedName>
</protein>
<dbReference type="EMBL" id="SULG01000048">
    <property type="protein sequence ID" value="TLD41456.1"/>
    <property type="molecule type" value="Genomic_DNA"/>
</dbReference>
<dbReference type="SUPFAM" id="SSF53800">
    <property type="entry name" value="Chelatase"/>
    <property type="match status" value="1"/>
</dbReference>
<evidence type="ECO:0000313" key="1">
    <source>
        <dbReference type="EMBL" id="TLD41456.1"/>
    </source>
</evidence>
<proteinExistence type="predicted"/>
<evidence type="ECO:0000313" key="2">
    <source>
        <dbReference type="Proteomes" id="UP000319783"/>
    </source>
</evidence>
<organism evidence="1 2">
    <name type="scientific">Candidatus Jettenia ecosi</name>
    <dbReference type="NCBI Taxonomy" id="2494326"/>
    <lineage>
        <taxon>Bacteria</taxon>
        <taxon>Pseudomonadati</taxon>
        <taxon>Planctomycetota</taxon>
        <taxon>Candidatus Brocadiia</taxon>
        <taxon>Candidatus Brocadiales</taxon>
        <taxon>Candidatus Brocadiaceae</taxon>
        <taxon>Candidatus Jettenia</taxon>
    </lineage>
</organism>
<gene>
    <name evidence="1" type="ORF">JETT_2303</name>
</gene>
<dbReference type="AlphaFoldDB" id="A0A533Q9S8"/>
<evidence type="ECO:0008006" key="3">
    <source>
        <dbReference type="Google" id="ProtNLM"/>
    </source>
</evidence>
<sequence length="349" mass="39891">MRFRVKMRYLSWGFLLFTIFCAHTLYSHTVMAHDKSKFGVLIVGHGYVSQDTKFFALVDEVQKRLPKYHVDSGLHMVMDMSTHLMWQTEDEAIRRLEADGVKKVIVVPFYLNTNSSTVQAIKWSIGCKVEDDSSKSDYLGEIIDSPGAYDPQNDLNIHMGGVHRRFSSFSDMKYIATNAVDYHPDISNVLLERAQEFSSDPDNEVIILVGHGDGDDTIEQEYRENVLARYASDIEGMGGFYDVQYGTIREDWCDKRVAAVQEIRDKIINAVNEGRRVIWVPVRIASWSNAHSQEWDPSDCKKLGTKDLFDAGMYTRANFILYDSASLADWVVSMVRDAKKNNQYVDCSE</sequence>
<accession>A0A533Q9S8</accession>
<dbReference type="Gene3D" id="3.40.50.1400">
    <property type="match status" value="1"/>
</dbReference>
<reference evidence="1 2" key="1">
    <citation type="submission" date="2019-04" db="EMBL/GenBank/DDBJ databases">
        <title>Genome of a novel bacterium Candidatus Jettenia ecosi reconstructed from metagenome of an anammox bioreactor.</title>
        <authorList>
            <person name="Mardanov A.V."/>
            <person name="Beletsky A.V."/>
            <person name="Ravin N.V."/>
            <person name="Botchkova E.A."/>
            <person name="Litti Y.V."/>
            <person name="Nozhevnikova A.N."/>
        </authorList>
    </citation>
    <scope>NUCLEOTIDE SEQUENCE [LARGE SCALE GENOMIC DNA]</scope>
    <source>
        <strain evidence="1">J2</strain>
    </source>
</reference>
<comment type="caution">
    <text evidence="1">The sequence shown here is derived from an EMBL/GenBank/DDBJ whole genome shotgun (WGS) entry which is preliminary data.</text>
</comment>
<name>A0A533Q9S8_9BACT</name>
<dbReference type="Proteomes" id="UP000319783">
    <property type="component" value="Unassembled WGS sequence"/>
</dbReference>